<keyword evidence="4" id="KW-1185">Reference proteome</keyword>
<dbReference type="Proteomes" id="UP000562027">
    <property type="component" value="Unassembled WGS sequence"/>
</dbReference>
<evidence type="ECO:0008006" key="5">
    <source>
        <dbReference type="Google" id="ProtNLM"/>
    </source>
</evidence>
<proteinExistence type="predicted"/>
<dbReference type="AlphaFoldDB" id="A0A840LEF6"/>
<dbReference type="RefSeq" id="WP_184302368.1">
    <property type="nucleotide sequence ID" value="NZ_JACHLP010000007.1"/>
</dbReference>
<comment type="caution">
    <text evidence="3">The sequence shown here is derived from an EMBL/GenBank/DDBJ whole genome shotgun (WGS) entry which is preliminary data.</text>
</comment>
<feature type="region of interest" description="Disordered" evidence="2">
    <location>
        <begin position="152"/>
        <end position="172"/>
    </location>
</feature>
<organism evidence="3 4">
    <name type="scientific">Roseateles oligotrophus</name>
    <dbReference type="NCBI Taxonomy" id="1769250"/>
    <lineage>
        <taxon>Bacteria</taxon>
        <taxon>Pseudomonadati</taxon>
        <taxon>Pseudomonadota</taxon>
        <taxon>Betaproteobacteria</taxon>
        <taxon>Burkholderiales</taxon>
        <taxon>Sphaerotilaceae</taxon>
        <taxon>Roseateles</taxon>
    </lineage>
</organism>
<feature type="coiled-coil region" evidence="1">
    <location>
        <begin position="173"/>
        <end position="214"/>
    </location>
</feature>
<name>A0A840LEF6_9BURK</name>
<evidence type="ECO:0000313" key="3">
    <source>
        <dbReference type="EMBL" id="MBB4845022.1"/>
    </source>
</evidence>
<keyword evidence="1" id="KW-0175">Coiled coil</keyword>
<accession>A0A840LEF6</accession>
<evidence type="ECO:0000256" key="2">
    <source>
        <dbReference type="SAM" id="MobiDB-lite"/>
    </source>
</evidence>
<evidence type="ECO:0000313" key="4">
    <source>
        <dbReference type="Proteomes" id="UP000562027"/>
    </source>
</evidence>
<gene>
    <name evidence="3" type="ORF">HNP55_003568</name>
</gene>
<evidence type="ECO:0000256" key="1">
    <source>
        <dbReference type="SAM" id="Coils"/>
    </source>
</evidence>
<reference evidence="3 4" key="1">
    <citation type="submission" date="2020-08" db="EMBL/GenBank/DDBJ databases">
        <title>Functional genomics of gut bacteria from endangered species of beetles.</title>
        <authorList>
            <person name="Carlos-Shanley C."/>
        </authorList>
    </citation>
    <scope>NUCLEOTIDE SEQUENCE [LARGE SCALE GENOMIC DNA]</scope>
    <source>
        <strain evidence="3 4">S00239</strain>
    </source>
</reference>
<sequence length="337" mass="35795">MQAAKPNPTLPDGIEIFRSGTRTAENGQVYTITDADVAATAAAYDPSLHEAPLTVGHPEGDHPAYGWVRRLVAEDGVLKIAEHDQVEPQFAEMVQAGRFKKRSAAFYHPTDTTNPKPGIWYPRHVAWLGAQPPAVKGLKDVQFSEAAPAVSFSEPIAQSTQPTPTTQEQDDMTTELQAQLDAANAKLAQAQADAEAAKKKAADAEAQAVQFAEKARADRKAQLVSFAEAQVQAGRLLPKDKDMAVATLVALDAAAPVEFSEGNTTRKLSPGQWLQDLITAAAPKVQFGEFAPGNATAQAGGAKGKSDAEIDQAARAYAAQHKVNYSEALRAVTSFAA</sequence>
<dbReference type="EMBL" id="JACHLP010000007">
    <property type="protein sequence ID" value="MBB4845022.1"/>
    <property type="molecule type" value="Genomic_DNA"/>
</dbReference>
<protein>
    <recommendedName>
        <fullName evidence="5">Mu-like prophage I protein</fullName>
    </recommendedName>
</protein>